<sequence length="400" mass="43008">MGSEPHSASPARPHRGKKPTEVAPEPMAEEIPEQGSKKKRLRKKKVVEVSEAIVITAPKVPEKSIRKNTMSSPIIRPMAPVTSSEGVTLPPRPEKRVNMGATSSPIHILEATTPIPKIVSTVVKTQPSISGQTSFKLSRQVESAPPLIVEKEAPLAERPVKPVIEQTLDLSPLSQGDLLCTITEEGDILEAEPEVMDEAPVVTTSEVSAPVISEAKPQTFAPSNATLELVLVLSSKAPISTISYVETKPAHVVEAVPKPCVSSNDLSALAPQEPVVLAEPPPLVTASYLLAPMSSTTADVKASTRLFDQYESLLSKLKLWGAEASQCESEVQEICGPHQTRAEVQSQSRELETLDSKVAVTSTMSSQVSQAMSHLKSQMKKALESSKALKIKIHEALENF</sequence>
<accession>U5D2N1</accession>
<dbReference type="Proteomes" id="UP000017836">
    <property type="component" value="Unassembled WGS sequence"/>
</dbReference>
<name>U5D2N1_AMBTC</name>
<gene>
    <name evidence="2" type="ORF">AMTR_s00031p00054860</name>
</gene>
<feature type="region of interest" description="Disordered" evidence="1">
    <location>
        <begin position="76"/>
        <end position="98"/>
    </location>
</feature>
<evidence type="ECO:0000313" key="2">
    <source>
        <dbReference type="EMBL" id="ERN16500.1"/>
    </source>
</evidence>
<dbReference type="HOGENOM" id="CLU_689548_0_0_1"/>
<dbReference type="Gramene" id="ERN16500">
    <property type="protein sequence ID" value="ERN16500"/>
    <property type="gene ID" value="AMTR_s00031p00054860"/>
</dbReference>
<dbReference type="AlphaFoldDB" id="U5D2N1"/>
<keyword evidence="3" id="KW-1185">Reference proteome</keyword>
<evidence type="ECO:0000313" key="3">
    <source>
        <dbReference type="Proteomes" id="UP000017836"/>
    </source>
</evidence>
<dbReference type="EMBL" id="KI392442">
    <property type="protein sequence ID" value="ERN16500.1"/>
    <property type="molecule type" value="Genomic_DNA"/>
</dbReference>
<evidence type="ECO:0000256" key="1">
    <source>
        <dbReference type="SAM" id="MobiDB-lite"/>
    </source>
</evidence>
<reference evidence="3" key="1">
    <citation type="journal article" date="2013" name="Science">
        <title>The Amborella genome and the evolution of flowering plants.</title>
        <authorList>
            <consortium name="Amborella Genome Project"/>
        </authorList>
    </citation>
    <scope>NUCLEOTIDE SEQUENCE [LARGE SCALE GENOMIC DNA]</scope>
</reference>
<feature type="region of interest" description="Disordered" evidence="1">
    <location>
        <begin position="1"/>
        <end position="43"/>
    </location>
</feature>
<protein>
    <submittedName>
        <fullName evidence="2">Uncharacterized protein</fullName>
    </submittedName>
</protein>
<organism evidence="2 3">
    <name type="scientific">Amborella trichopoda</name>
    <dbReference type="NCBI Taxonomy" id="13333"/>
    <lineage>
        <taxon>Eukaryota</taxon>
        <taxon>Viridiplantae</taxon>
        <taxon>Streptophyta</taxon>
        <taxon>Embryophyta</taxon>
        <taxon>Tracheophyta</taxon>
        <taxon>Spermatophyta</taxon>
        <taxon>Magnoliopsida</taxon>
        <taxon>Amborellales</taxon>
        <taxon>Amborellaceae</taxon>
        <taxon>Amborella</taxon>
    </lineage>
</organism>
<proteinExistence type="predicted"/>